<keyword evidence="5" id="KW-0333">Golgi apparatus</keyword>
<evidence type="ECO:0000313" key="8">
    <source>
        <dbReference type="EMBL" id="GMT07639.1"/>
    </source>
</evidence>
<dbReference type="SUPFAM" id="SSF53448">
    <property type="entry name" value="Nucleotide-diphospho-sugar transferases"/>
    <property type="match status" value="1"/>
</dbReference>
<evidence type="ECO:0000256" key="6">
    <source>
        <dbReference type="ARBA" id="ARBA00023136"/>
    </source>
</evidence>
<dbReference type="Gene3D" id="3.90.550.10">
    <property type="entry name" value="Spore Coat Polysaccharide Biosynthesis Protein SpsA, Chain A"/>
    <property type="match status" value="1"/>
</dbReference>
<dbReference type="PANTHER" id="PTHR12270">
    <property type="entry name" value="GLYCOSYLTRANSFERASE-RELATED"/>
    <property type="match status" value="1"/>
</dbReference>
<dbReference type="GO" id="GO:0015020">
    <property type="term" value="F:glucuronosyltransferase activity"/>
    <property type="evidence" value="ECO:0007669"/>
    <property type="project" value="TreeGrafter"/>
</dbReference>
<feature type="non-terminal residue" evidence="8">
    <location>
        <position position="1"/>
    </location>
</feature>
<comment type="caution">
    <text evidence="8">The sequence shown here is derived from an EMBL/GenBank/DDBJ whole genome shotgun (WGS) entry which is preliminary data.</text>
</comment>
<proteinExistence type="predicted"/>
<dbReference type="Proteomes" id="UP001432027">
    <property type="component" value="Unassembled WGS sequence"/>
</dbReference>
<evidence type="ECO:0000313" key="9">
    <source>
        <dbReference type="Proteomes" id="UP001432027"/>
    </source>
</evidence>
<evidence type="ECO:0000256" key="1">
    <source>
        <dbReference type="ARBA" id="ARBA00004323"/>
    </source>
</evidence>
<evidence type="ECO:0000256" key="5">
    <source>
        <dbReference type="ARBA" id="ARBA00023034"/>
    </source>
</evidence>
<dbReference type="AlphaFoldDB" id="A0AAV5UKV5"/>
<dbReference type="InterPro" id="IPR029044">
    <property type="entry name" value="Nucleotide-diphossugar_trans"/>
</dbReference>
<evidence type="ECO:0000256" key="3">
    <source>
        <dbReference type="ARBA" id="ARBA00022968"/>
    </source>
</evidence>
<dbReference type="PANTHER" id="PTHR12270:SF25">
    <property type="entry name" value="GLYCOSYLTRANSFERASE-LIKE PROTEIN LARGE"/>
    <property type="match status" value="1"/>
</dbReference>
<feature type="non-terminal residue" evidence="8">
    <location>
        <position position="210"/>
    </location>
</feature>
<gene>
    <name evidence="8" type="ORF">PENTCL1PPCAC_29813</name>
</gene>
<keyword evidence="6" id="KW-0472">Membrane</keyword>
<evidence type="ECO:0000256" key="4">
    <source>
        <dbReference type="ARBA" id="ARBA00022989"/>
    </source>
</evidence>
<keyword evidence="9" id="KW-1185">Reference proteome</keyword>
<evidence type="ECO:0000256" key="7">
    <source>
        <dbReference type="ARBA" id="ARBA00023180"/>
    </source>
</evidence>
<dbReference type="GO" id="GO:0035269">
    <property type="term" value="P:protein O-linked glycosylation via mannose"/>
    <property type="evidence" value="ECO:0007669"/>
    <property type="project" value="TreeGrafter"/>
</dbReference>
<comment type="subcellular location">
    <subcellularLocation>
        <location evidence="1">Golgi apparatus membrane</location>
        <topology evidence="1">Single-pass type II membrane protein</topology>
    </subcellularLocation>
</comment>
<dbReference type="Pfam" id="PF01501">
    <property type="entry name" value="Glyco_transf_8"/>
    <property type="match status" value="1"/>
</dbReference>
<keyword evidence="2" id="KW-0812">Transmembrane</keyword>
<dbReference type="InterPro" id="IPR051292">
    <property type="entry name" value="Xyl/GlcA_transferase"/>
</dbReference>
<name>A0AAV5UKV5_9BILA</name>
<sequence>AFKGTNDSVLMAMGENISPGYTNKTMNPWPARGRGFNSGLILFHLERMRKANWRDMWRKDLNERLKQLRGGADQDILNAMTITYPEMAVELPCEYNFQIGEFSEPLGCLKNDRFVKIVHFNSQEKTKLKNRHAVYFARSHNFYRTMDGNIFRKRDNCAKDNSTSTNLMDLSETEISCDELYVASQTRYRTQLYFNGFQPSNETGDVTLVT</sequence>
<dbReference type="EMBL" id="BTSX01000006">
    <property type="protein sequence ID" value="GMT07639.1"/>
    <property type="molecule type" value="Genomic_DNA"/>
</dbReference>
<keyword evidence="3" id="KW-0735">Signal-anchor</keyword>
<dbReference type="GO" id="GO:0000139">
    <property type="term" value="C:Golgi membrane"/>
    <property type="evidence" value="ECO:0007669"/>
    <property type="project" value="UniProtKB-SubCell"/>
</dbReference>
<keyword evidence="7" id="KW-0325">Glycoprotein</keyword>
<dbReference type="GO" id="GO:0042285">
    <property type="term" value="F:xylosyltransferase activity"/>
    <property type="evidence" value="ECO:0007669"/>
    <property type="project" value="TreeGrafter"/>
</dbReference>
<evidence type="ECO:0000256" key="2">
    <source>
        <dbReference type="ARBA" id="ARBA00022692"/>
    </source>
</evidence>
<keyword evidence="4" id="KW-1133">Transmembrane helix</keyword>
<organism evidence="8 9">
    <name type="scientific">Pristionchus entomophagus</name>
    <dbReference type="NCBI Taxonomy" id="358040"/>
    <lineage>
        <taxon>Eukaryota</taxon>
        <taxon>Metazoa</taxon>
        <taxon>Ecdysozoa</taxon>
        <taxon>Nematoda</taxon>
        <taxon>Chromadorea</taxon>
        <taxon>Rhabditida</taxon>
        <taxon>Rhabditina</taxon>
        <taxon>Diplogasteromorpha</taxon>
        <taxon>Diplogasteroidea</taxon>
        <taxon>Neodiplogasteridae</taxon>
        <taxon>Pristionchus</taxon>
    </lineage>
</organism>
<reference evidence="8" key="1">
    <citation type="submission" date="2023-10" db="EMBL/GenBank/DDBJ databases">
        <title>Genome assembly of Pristionchus species.</title>
        <authorList>
            <person name="Yoshida K."/>
            <person name="Sommer R.J."/>
        </authorList>
    </citation>
    <scope>NUCLEOTIDE SEQUENCE</scope>
    <source>
        <strain evidence="8">RS0144</strain>
    </source>
</reference>
<accession>A0AAV5UKV5</accession>
<protein>
    <submittedName>
        <fullName evidence="8">Uncharacterized protein</fullName>
    </submittedName>
</protein>
<dbReference type="InterPro" id="IPR002495">
    <property type="entry name" value="Glyco_trans_8"/>
</dbReference>